<evidence type="ECO:0000256" key="6">
    <source>
        <dbReference type="ARBA" id="ARBA00023136"/>
    </source>
</evidence>
<dbReference type="GO" id="GO:0012505">
    <property type="term" value="C:endomembrane system"/>
    <property type="evidence" value="ECO:0007669"/>
    <property type="project" value="UniProtKB-SubCell"/>
</dbReference>
<accession>A0A8C1IUC1</accession>
<dbReference type="InterPro" id="IPR003005">
    <property type="entry name" value="Amphiphysin"/>
</dbReference>
<dbReference type="Pfam" id="PF03114">
    <property type="entry name" value="BAR"/>
    <property type="match status" value="1"/>
</dbReference>
<evidence type="ECO:0000313" key="11">
    <source>
        <dbReference type="Proteomes" id="UP000694427"/>
    </source>
</evidence>
<dbReference type="FunFam" id="1.20.1270.60:FF:000013">
    <property type="entry name" value="Amphiphysin isoform 2"/>
    <property type="match status" value="1"/>
</dbReference>
<evidence type="ECO:0000259" key="8">
    <source>
        <dbReference type="PROSITE" id="PS51021"/>
    </source>
</evidence>
<evidence type="ECO:0000313" key="10">
    <source>
        <dbReference type="Ensembl" id="ENSCCRP00020107731.1"/>
    </source>
</evidence>
<evidence type="ECO:0000313" key="9">
    <source>
        <dbReference type="Ensembl" id="ENSCCRP00010022750.1"/>
    </source>
</evidence>
<dbReference type="GO" id="GO:0005543">
    <property type="term" value="F:phospholipid binding"/>
    <property type="evidence" value="ECO:0007669"/>
    <property type="project" value="TreeGrafter"/>
</dbReference>
<feature type="compositionally biased region" description="Polar residues" evidence="7">
    <location>
        <begin position="327"/>
        <end position="337"/>
    </location>
</feature>
<dbReference type="PANTHER" id="PTHR46514">
    <property type="entry name" value="AMPHIPHYSIN"/>
    <property type="match status" value="1"/>
</dbReference>
<feature type="compositionally biased region" description="Basic and acidic residues" evidence="7">
    <location>
        <begin position="311"/>
        <end position="323"/>
    </location>
</feature>
<dbReference type="PROSITE" id="PS51021">
    <property type="entry name" value="BAR"/>
    <property type="match status" value="1"/>
</dbReference>
<comment type="subcellular location">
    <subcellularLocation>
        <location evidence="2">Cytoplasm</location>
    </subcellularLocation>
    <subcellularLocation>
        <location evidence="1">Endomembrane system</location>
    </subcellularLocation>
</comment>
<protein>
    <submittedName>
        <fullName evidence="9">Bridging integrator 2-like</fullName>
    </submittedName>
    <submittedName>
        <fullName evidence="10">Bridging integrator 2a</fullName>
    </submittedName>
</protein>
<dbReference type="PANTHER" id="PTHR46514:SF1">
    <property type="entry name" value="BRIDGING INTEGRATOR 2"/>
    <property type="match status" value="1"/>
</dbReference>
<keyword evidence="4" id="KW-0963">Cytoplasm</keyword>
<dbReference type="Gene3D" id="1.20.1270.60">
    <property type="entry name" value="Arfaptin homology (AH) domain/BAR domain"/>
    <property type="match status" value="1"/>
</dbReference>
<dbReference type="InterPro" id="IPR004148">
    <property type="entry name" value="BAR_dom"/>
</dbReference>
<proteinExistence type="predicted"/>
<evidence type="ECO:0000256" key="1">
    <source>
        <dbReference type="ARBA" id="ARBA00004308"/>
    </source>
</evidence>
<feature type="compositionally biased region" description="Basic and acidic residues" evidence="7">
    <location>
        <begin position="356"/>
        <end position="365"/>
    </location>
</feature>
<keyword evidence="5" id="KW-0175">Coiled coil</keyword>
<dbReference type="PRINTS" id="PR01251">
    <property type="entry name" value="AMPHIPHYSIN"/>
</dbReference>
<sequence length="471" mass="53452">MTVEEAERRCGLTKHYSRRKQVENMAESKASISSKGGANVLAKRVQKKFSRAQEKVLQRLGKSEETKDEHFELCVTNLQYQQSDGYRIYKDLKAYLNAVTVMKDASNRLFQSLYEAYDDEWNGAEDLGAVVEGEELLWKDYEDKLRDQALITMESYMSQFPDVREKVAKRNRKLVDYDSTRHHLTGLQNAKKKDDIKIGKAEDEMNAAKVIFEDMNRELKIEMPILFDSRIGCYVTVFQAICNLRDIFYKELTKNNEVLQTVMKELSTQHPDKSFVVKNFNRSGSLKRRSFRDTLSPRSLKSMSYNPRGSLRRDNSSSFRSDRPTYGSFSPKQTSPQPLYENVSGAKDAKGSPTRLDYHTEEGTSPHEPQLNTSTSEDKPVEEDRKAKKEESSQASGQDPPNEEESSEEDSDESELKPNSDITECSKIKDQKSPEKVGDDGPSGVENGIACDIKSDVAQAEASNNVSSVKV</sequence>
<evidence type="ECO:0000256" key="4">
    <source>
        <dbReference type="ARBA" id="ARBA00022490"/>
    </source>
</evidence>
<feature type="compositionally biased region" description="Basic and acidic residues" evidence="7">
    <location>
        <begin position="376"/>
        <end position="392"/>
    </location>
</feature>
<dbReference type="GO" id="GO:0006911">
    <property type="term" value="P:phagocytosis, engulfment"/>
    <property type="evidence" value="ECO:0007669"/>
    <property type="project" value="TreeGrafter"/>
</dbReference>
<dbReference type="GO" id="GO:0001891">
    <property type="term" value="C:phagocytic cup"/>
    <property type="evidence" value="ECO:0007669"/>
    <property type="project" value="TreeGrafter"/>
</dbReference>
<dbReference type="SMART" id="SM00721">
    <property type="entry name" value="BAR"/>
    <property type="match status" value="1"/>
</dbReference>
<name>A0A8C1IUC1_CYPCA</name>
<dbReference type="Proteomes" id="UP000694427">
    <property type="component" value="Unplaced"/>
</dbReference>
<reference evidence="9" key="1">
    <citation type="submission" date="2025-05" db="UniProtKB">
        <authorList>
            <consortium name="Ensembl"/>
        </authorList>
    </citation>
    <scope>IDENTIFICATION</scope>
</reference>
<dbReference type="GO" id="GO:0097320">
    <property type="term" value="P:plasma membrane tubulation"/>
    <property type="evidence" value="ECO:0007669"/>
    <property type="project" value="TreeGrafter"/>
</dbReference>
<dbReference type="InterPro" id="IPR027267">
    <property type="entry name" value="AH/BAR_dom_sf"/>
</dbReference>
<keyword evidence="11" id="KW-1185">Reference proteome</keyword>
<dbReference type="GO" id="GO:0071800">
    <property type="term" value="P:podosome assembly"/>
    <property type="evidence" value="ECO:0007669"/>
    <property type="project" value="TreeGrafter"/>
</dbReference>
<feature type="compositionally biased region" description="Acidic residues" evidence="7">
    <location>
        <begin position="401"/>
        <end position="413"/>
    </location>
</feature>
<keyword evidence="6" id="KW-0472">Membrane</keyword>
<dbReference type="Proteomes" id="UP000694701">
    <property type="component" value="Unplaced"/>
</dbReference>
<organism evidence="9 11">
    <name type="scientific">Cyprinus carpio</name>
    <name type="common">Common carp</name>
    <dbReference type="NCBI Taxonomy" id="7962"/>
    <lineage>
        <taxon>Eukaryota</taxon>
        <taxon>Metazoa</taxon>
        <taxon>Chordata</taxon>
        <taxon>Craniata</taxon>
        <taxon>Vertebrata</taxon>
        <taxon>Euteleostomi</taxon>
        <taxon>Actinopterygii</taxon>
        <taxon>Neopterygii</taxon>
        <taxon>Teleostei</taxon>
        <taxon>Ostariophysi</taxon>
        <taxon>Cypriniformes</taxon>
        <taxon>Cyprinidae</taxon>
        <taxon>Cyprininae</taxon>
        <taxon>Cyprinus</taxon>
    </lineage>
</organism>
<dbReference type="Ensembl" id="ENSCCRT00010024861.1">
    <property type="protein sequence ID" value="ENSCCRP00010022750.1"/>
    <property type="gene ID" value="ENSCCRG00010009765.1"/>
</dbReference>
<gene>
    <name evidence="9" type="primary">LOC109048142</name>
</gene>
<evidence type="ECO:0000256" key="5">
    <source>
        <dbReference type="ARBA" id="ARBA00023054"/>
    </source>
</evidence>
<evidence type="ECO:0000256" key="7">
    <source>
        <dbReference type="SAM" id="MobiDB-lite"/>
    </source>
</evidence>
<evidence type="ECO:0000256" key="2">
    <source>
        <dbReference type="ARBA" id="ARBA00004496"/>
    </source>
</evidence>
<evidence type="ECO:0000256" key="3">
    <source>
        <dbReference type="ARBA" id="ARBA00022443"/>
    </source>
</evidence>
<keyword evidence="3" id="KW-0728">SH3 domain</keyword>
<dbReference type="Ensembl" id="ENSCCRT00020117671.1">
    <property type="protein sequence ID" value="ENSCCRP00020107731.1"/>
    <property type="gene ID" value="ENSCCRG00020049096.1"/>
</dbReference>
<feature type="compositionally biased region" description="Polar residues" evidence="7">
    <location>
        <begin position="296"/>
        <end position="307"/>
    </location>
</feature>
<dbReference type="AlphaFoldDB" id="A0A8C1IUC1"/>
<dbReference type="GO" id="GO:0002102">
    <property type="term" value="C:podosome"/>
    <property type="evidence" value="ECO:0007669"/>
    <property type="project" value="TreeGrafter"/>
</dbReference>
<dbReference type="GO" id="GO:0005737">
    <property type="term" value="C:cytoplasm"/>
    <property type="evidence" value="ECO:0007669"/>
    <property type="project" value="UniProtKB-SubCell"/>
</dbReference>
<feature type="domain" description="BAR" evidence="8">
    <location>
        <begin position="56"/>
        <end position="272"/>
    </location>
</feature>
<dbReference type="SUPFAM" id="SSF103657">
    <property type="entry name" value="BAR/IMD domain-like"/>
    <property type="match status" value="1"/>
</dbReference>
<feature type="compositionally biased region" description="Basic and acidic residues" evidence="7">
    <location>
        <begin position="414"/>
        <end position="439"/>
    </location>
</feature>
<feature type="region of interest" description="Disordered" evidence="7">
    <location>
        <begin position="288"/>
        <end position="450"/>
    </location>
</feature>